<evidence type="ECO:0000313" key="3">
    <source>
        <dbReference type="Proteomes" id="UP000515465"/>
    </source>
</evidence>
<name>A0A7G6SYG9_9HYPH</name>
<dbReference type="EMBL" id="CP050296">
    <property type="protein sequence ID" value="QND59551.1"/>
    <property type="molecule type" value="Genomic_DNA"/>
</dbReference>
<proteinExistence type="predicted"/>
<dbReference type="AlphaFoldDB" id="A0A7G6SYG9"/>
<sequence>MQTSIGLALVLLLGDATSCLANTDFLRVSVECPNPGGSGILQTIDEKPNGNQSRVSTSYIDGQVDRITVSYSGDGSNFRDRFTLSRSTSAGTKEFPAFRAFEDRANELLRFFCQADPETRQRYLDLLQANRQLLIEEKSQ</sequence>
<evidence type="ECO:0000313" key="2">
    <source>
        <dbReference type="EMBL" id="QND59551.1"/>
    </source>
</evidence>
<organism evidence="2 3">
    <name type="scientific">Mesorhizobium huakuii</name>
    <dbReference type="NCBI Taxonomy" id="28104"/>
    <lineage>
        <taxon>Bacteria</taxon>
        <taxon>Pseudomonadati</taxon>
        <taxon>Pseudomonadota</taxon>
        <taxon>Alphaproteobacteria</taxon>
        <taxon>Hyphomicrobiales</taxon>
        <taxon>Phyllobacteriaceae</taxon>
        <taxon>Mesorhizobium</taxon>
    </lineage>
</organism>
<accession>A0A7G6SYG9</accession>
<keyword evidence="1" id="KW-0732">Signal</keyword>
<feature type="signal peptide" evidence="1">
    <location>
        <begin position="1"/>
        <end position="21"/>
    </location>
</feature>
<evidence type="ECO:0000256" key="1">
    <source>
        <dbReference type="SAM" id="SignalP"/>
    </source>
</evidence>
<reference evidence="3" key="1">
    <citation type="journal article" date="2020" name="Mol. Plant Microbe">
        <title>Rhizobial microsymbionts of the narrowly endemic Oxytropis species growing in Kamchatka are characterized by significant genetic diversity and possess a set of genes that are associated with T3SS and T6SS secretion systems and can affect the development of symbiosis.</title>
        <authorList>
            <person name="Safronova V."/>
            <person name="Guro P."/>
            <person name="Sazanova A."/>
            <person name="Kuznetsova I."/>
            <person name="Belimov A."/>
            <person name="Yakubov V."/>
            <person name="Chirak E."/>
            <person name="Afonin A."/>
            <person name="Gogolev Y."/>
            <person name="Andronov E."/>
            <person name="Tikhonovich I."/>
        </authorList>
    </citation>
    <scope>NUCLEOTIDE SEQUENCE [LARGE SCALE GENOMIC DNA]</scope>
    <source>
        <strain evidence="3">583</strain>
    </source>
</reference>
<protein>
    <submittedName>
        <fullName evidence="2">Uncharacterized protein</fullName>
    </submittedName>
</protein>
<feature type="chain" id="PRO_5028983872" evidence="1">
    <location>
        <begin position="22"/>
        <end position="140"/>
    </location>
</feature>
<dbReference type="Proteomes" id="UP000515465">
    <property type="component" value="Chromosome"/>
</dbReference>
<gene>
    <name evidence="2" type="ORF">HB778_25490</name>
</gene>
<dbReference type="RefSeq" id="WP_183457918.1">
    <property type="nucleotide sequence ID" value="NZ_CP050296.1"/>
</dbReference>